<dbReference type="UniPathway" id="UPA00223">
    <property type="reaction ID" value="UER01007"/>
</dbReference>
<evidence type="ECO:0000256" key="1">
    <source>
        <dbReference type="ARBA" id="ARBA00009084"/>
    </source>
</evidence>
<dbReference type="Gene3D" id="1.10.40.30">
    <property type="entry name" value="Fumarase/aspartase (C-terminal domain)"/>
    <property type="match status" value="1"/>
</dbReference>
<evidence type="ECO:0000259" key="7">
    <source>
        <dbReference type="Pfam" id="PF10415"/>
    </source>
</evidence>
<dbReference type="PANTHER" id="PTHR11444:SF22">
    <property type="entry name" value="FUMARATE HYDRATASE CLASS II"/>
    <property type="match status" value="1"/>
</dbReference>
<keyword evidence="3 5" id="KW-0816">Tricarboxylic acid cycle</keyword>
<keyword evidence="2 5" id="KW-0963">Cytoplasm</keyword>
<reference evidence="8 9" key="1">
    <citation type="submission" date="2020-08" db="EMBL/GenBank/DDBJ databases">
        <title>Bridging the membrane lipid divide: bacteria of the FCB group superphylum have the potential to synthesize archaeal ether lipids.</title>
        <authorList>
            <person name="Villanueva L."/>
            <person name="Von Meijenfeldt F.A.B."/>
            <person name="Westbye A.B."/>
            <person name="Yadav S."/>
            <person name="Hopmans E.C."/>
            <person name="Dutilh B.E."/>
            <person name="Sinninghe Damste J.S."/>
        </authorList>
    </citation>
    <scope>NUCLEOTIDE SEQUENCE [LARGE SCALE GENOMIC DNA]</scope>
    <source>
        <strain evidence="8">NIOZ-UU17</strain>
    </source>
</reference>
<feature type="site" description="Important for catalytic activity" evidence="5">
    <location>
        <position position="330"/>
    </location>
</feature>
<dbReference type="NCBIfam" id="NF008909">
    <property type="entry name" value="PRK12273.1"/>
    <property type="match status" value="1"/>
</dbReference>
<feature type="binding site" evidence="5">
    <location>
        <begin position="138"/>
        <end position="140"/>
    </location>
    <ligand>
        <name>substrate</name>
    </ligand>
</feature>
<comment type="catalytic activity">
    <reaction evidence="5">
        <text>(S)-malate = fumarate + H2O</text>
        <dbReference type="Rhea" id="RHEA:12460"/>
        <dbReference type="ChEBI" id="CHEBI:15377"/>
        <dbReference type="ChEBI" id="CHEBI:15589"/>
        <dbReference type="ChEBI" id="CHEBI:29806"/>
        <dbReference type="EC" id="4.2.1.2"/>
    </reaction>
</comment>
<dbReference type="CDD" id="cd01596">
    <property type="entry name" value="Aspartase_like"/>
    <property type="match status" value="1"/>
</dbReference>
<dbReference type="HAMAP" id="MF_00743">
    <property type="entry name" value="FumaraseC"/>
    <property type="match status" value="1"/>
</dbReference>
<evidence type="ECO:0000256" key="5">
    <source>
        <dbReference type="HAMAP-Rule" id="MF_00743"/>
    </source>
</evidence>
<evidence type="ECO:0000256" key="4">
    <source>
        <dbReference type="ARBA" id="ARBA00023239"/>
    </source>
</evidence>
<feature type="binding site" evidence="5">
    <location>
        <position position="186"/>
    </location>
    <ligand>
        <name>substrate</name>
    </ligand>
</feature>
<comment type="subunit">
    <text evidence="5">Homotetramer.</text>
</comment>
<accession>A0A8J6TUI9</accession>
<comment type="subcellular location">
    <subcellularLocation>
        <location evidence="5">Cytoplasm</location>
    </subcellularLocation>
</comment>
<keyword evidence="4 5" id="KW-0456">Lyase</keyword>
<dbReference type="Gene3D" id="1.10.275.10">
    <property type="entry name" value="Fumarase/aspartase (N-terminal domain)"/>
    <property type="match status" value="1"/>
</dbReference>
<dbReference type="FunFam" id="1.20.200.10:FF:000001">
    <property type="entry name" value="Fumarate hydratase, mitochondrial"/>
    <property type="match status" value="1"/>
</dbReference>
<dbReference type="InterPro" id="IPR000362">
    <property type="entry name" value="Fumarate_lyase_fam"/>
</dbReference>
<comment type="function">
    <text evidence="5">Involved in the TCA cycle. Catalyzes the stereospecific interconversion of fumarate to L-malate.</text>
</comment>
<evidence type="ECO:0000313" key="9">
    <source>
        <dbReference type="Proteomes" id="UP000605201"/>
    </source>
</evidence>
<feature type="binding site" evidence="5">
    <location>
        <begin position="323"/>
        <end position="325"/>
    </location>
    <ligand>
        <name>substrate</name>
    </ligand>
</feature>
<dbReference type="PROSITE" id="PS00163">
    <property type="entry name" value="FUMARATE_LYASES"/>
    <property type="match status" value="1"/>
</dbReference>
<dbReference type="Proteomes" id="UP000605201">
    <property type="component" value="Unassembled WGS sequence"/>
</dbReference>
<dbReference type="FunFam" id="1.10.40.30:FF:000002">
    <property type="entry name" value="Fumarate hydratase class II"/>
    <property type="match status" value="1"/>
</dbReference>
<comment type="pathway">
    <text evidence="5">Carbohydrate metabolism; tricarboxylic acid cycle; (S)-malate from fumarate: step 1/1.</text>
</comment>
<gene>
    <name evidence="5" type="primary">fumC</name>
    <name evidence="8" type="ORF">H8D96_13735</name>
</gene>
<name>A0A8J6TUI9_9BACT</name>
<dbReference type="InterPro" id="IPR005677">
    <property type="entry name" value="Fum_hydII"/>
</dbReference>
<evidence type="ECO:0000259" key="6">
    <source>
        <dbReference type="Pfam" id="PF00206"/>
    </source>
</evidence>
<feature type="binding site" evidence="5">
    <location>
        <begin position="97"/>
        <end position="99"/>
    </location>
    <ligand>
        <name>substrate</name>
    </ligand>
</feature>
<dbReference type="EC" id="4.2.1.2" evidence="5"/>
<dbReference type="Gene3D" id="1.20.200.10">
    <property type="entry name" value="Fumarase/aspartase (Central domain)"/>
    <property type="match status" value="1"/>
</dbReference>
<evidence type="ECO:0000256" key="3">
    <source>
        <dbReference type="ARBA" id="ARBA00022532"/>
    </source>
</evidence>
<feature type="binding site" evidence="5">
    <location>
        <position position="318"/>
    </location>
    <ligand>
        <name>substrate</name>
    </ligand>
</feature>
<dbReference type="InterPro" id="IPR020557">
    <property type="entry name" value="Fumarate_lyase_CS"/>
</dbReference>
<proteinExistence type="inferred from homology"/>
<dbReference type="FunFam" id="1.10.275.10:FF:000001">
    <property type="entry name" value="Fumarate hydratase, mitochondrial"/>
    <property type="match status" value="1"/>
</dbReference>
<organism evidence="8 9">
    <name type="scientific">Candidatus Desulfatibia vada</name>
    <dbReference type="NCBI Taxonomy" id="2841696"/>
    <lineage>
        <taxon>Bacteria</taxon>
        <taxon>Pseudomonadati</taxon>
        <taxon>Thermodesulfobacteriota</taxon>
        <taxon>Desulfobacteria</taxon>
        <taxon>Desulfobacterales</taxon>
        <taxon>Desulfobacterales incertae sedis</taxon>
        <taxon>Candidatus Desulfatibia</taxon>
    </lineage>
</organism>
<feature type="active site" evidence="5">
    <location>
        <position position="317"/>
    </location>
</feature>
<dbReference type="SUPFAM" id="SSF48557">
    <property type="entry name" value="L-aspartase-like"/>
    <property type="match status" value="1"/>
</dbReference>
<dbReference type="GO" id="GO:0004333">
    <property type="term" value="F:fumarate hydratase activity"/>
    <property type="evidence" value="ECO:0007669"/>
    <property type="project" value="UniProtKB-UniRule"/>
</dbReference>
<dbReference type="EMBL" id="JACNIG010000257">
    <property type="protein sequence ID" value="MBC8432967.1"/>
    <property type="molecule type" value="Genomic_DNA"/>
</dbReference>
<dbReference type="GO" id="GO:0006099">
    <property type="term" value="P:tricarboxylic acid cycle"/>
    <property type="evidence" value="ECO:0007669"/>
    <property type="project" value="UniProtKB-UniRule"/>
</dbReference>
<dbReference type="Pfam" id="PF10415">
    <property type="entry name" value="FumaraseC_C"/>
    <property type="match status" value="1"/>
</dbReference>
<dbReference type="InterPro" id="IPR018951">
    <property type="entry name" value="Fumarase_C_C"/>
</dbReference>
<dbReference type="InterPro" id="IPR008948">
    <property type="entry name" value="L-Aspartase-like"/>
</dbReference>
<feature type="active site" description="Proton donor/acceptor" evidence="5">
    <location>
        <position position="187"/>
    </location>
</feature>
<comment type="miscellaneous">
    <text evidence="5">There are 2 substrate-binding sites: the catalytic A site, and the non-catalytic B site that may play a role in the transfer of substrate or product between the active site and the solvent. Alternatively, the B site may bind allosteric effectors.</text>
</comment>
<protein>
    <recommendedName>
        <fullName evidence="5">Fumarate hydratase class II</fullName>
        <shortName evidence="5">Fumarase C</shortName>
        <ecNumber evidence="5">4.2.1.2</ecNumber>
    </recommendedName>
    <alternativeName>
        <fullName evidence="5">Aerobic fumarase</fullName>
    </alternativeName>
    <alternativeName>
        <fullName evidence="5">Iron-independent fumarase</fullName>
    </alternativeName>
</protein>
<comment type="caution">
    <text evidence="8">The sequence shown here is derived from an EMBL/GenBank/DDBJ whole genome shotgun (WGS) entry which is preliminary data.</text>
</comment>
<dbReference type="PANTHER" id="PTHR11444">
    <property type="entry name" value="ASPARTATEAMMONIA/ARGININOSUCCINATE/ADENYLOSUCCINATE LYASE"/>
    <property type="match status" value="1"/>
</dbReference>
<dbReference type="AlphaFoldDB" id="A0A8J6TUI9"/>
<dbReference type="InterPro" id="IPR024083">
    <property type="entry name" value="Fumarase/histidase_N"/>
</dbReference>
<evidence type="ECO:0000256" key="2">
    <source>
        <dbReference type="ARBA" id="ARBA00022490"/>
    </source>
</evidence>
<feature type="domain" description="Fumarase C C-terminal" evidence="7">
    <location>
        <begin position="407"/>
        <end position="453"/>
    </location>
</feature>
<comment type="similarity">
    <text evidence="1 5">Belongs to the class-II fumarase/aspartase family. Fumarase subfamily.</text>
</comment>
<dbReference type="Pfam" id="PF00206">
    <property type="entry name" value="Lyase_1"/>
    <property type="match status" value="1"/>
</dbReference>
<feature type="binding site" description="in site B" evidence="5">
    <location>
        <begin position="128"/>
        <end position="131"/>
    </location>
    <ligand>
        <name>substrate</name>
    </ligand>
</feature>
<dbReference type="PRINTS" id="PR00149">
    <property type="entry name" value="FUMRATELYASE"/>
</dbReference>
<evidence type="ECO:0000313" key="8">
    <source>
        <dbReference type="EMBL" id="MBC8432967.1"/>
    </source>
</evidence>
<dbReference type="InterPro" id="IPR022761">
    <property type="entry name" value="Fumarate_lyase_N"/>
</dbReference>
<sequence length="453" mass="48410">MDFREEKDSMGTVRVPVDAYFGPQTQRAVENFPISGLTLPAAFMHALALIKQCAARVNAELGLLNADISKAIIKAAQEVMDGKFDDQFVVDVFQTGSGTSTNMNMNEVVASRANEIITGKKGDKTPVHPNDHVNLGQSSNDVIPSTIHIAALISIKKGLIPSLDILHKTIANKAAEFDRIKKIGRTHLQDAVPMTLGDEFSGYARQIELGKKRVVLVVERLAELALGGTAVGTGLNTHPEFAAKVIALISDYCGFIFKPAKNRFEAQAARDAAVENSGSLKTIAVSLVKIANDVRWLASGPRCGLGEINLPALQPGSSIMPGKVNPVIPEAVLQAAAQVAGNDTTIMLGGQGGNFELNTMLPVIAYNLLQSISLLAATSKVFAEKCIRGITANREVCESYIERSLALATGLVPHIGYDRAAAIAKKAHETGKTIREIASQEDILSEEVLNKLL</sequence>
<dbReference type="PRINTS" id="PR00145">
    <property type="entry name" value="ARGSUCLYASE"/>
</dbReference>
<dbReference type="GO" id="GO:0005737">
    <property type="term" value="C:cytoplasm"/>
    <property type="evidence" value="ECO:0007669"/>
    <property type="project" value="UniProtKB-SubCell"/>
</dbReference>
<feature type="domain" description="Fumarate lyase N-terminal" evidence="6">
    <location>
        <begin position="11"/>
        <end position="341"/>
    </location>
</feature>
<dbReference type="GO" id="GO:0006106">
    <property type="term" value="P:fumarate metabolic process"/>
    <property type="evidence" value="ECO:0007669"/>
    <property type="project" value="InterPro"/>
</dbReference>